<dbReference type="EMBL" id="UGMG01000001">
    <property type="protein sequence ID" value="STV52426.1"/>
    <property type="molecule type" value="Genomic_DNA"/>
</dbReference>
<dbReference type="Proteomes" id="UP000294876">
    <property type="component" value="Unassembled WGS sequence"/>
</dbReference>
<dbReference type="EMBL" id="UWVH01000001">
    <property type="protein sequence ID" value="VCV80556.1"/>
    <property type="molecule type" value="Genomic_DNA"/>
</dbReference>
<dbReference type="EMBL" id="UAWQ01000017">
    <property type="protein sequence ID" value="SQC44607.1"/>
    <property type="molecule type" value="Genomic_DNA"/>
</dbReference>
<reference evidence="16 29" key="3">
    <citation type="submission" date="2018-10" db="EMBL/GenBank/DDBJ databases">
        <authorList>
            <person name="Noll B N."/>
        </authorList>
    </citation>
    <scope>NUCLEOTIDE SEQUENCE [LARGE SCALE GENOMIC DNA]</scope>
    <source>
        <strain evidence="16">Kpneu006</strain>
    </source>
</reference>
<evidence type="ECO:0000313" key="13">
    <source>
        <dbReference type="EMBL" id="SWF71179.1"/>
    </source>
</evidence>
<dbReference type="EMBL" id="UIUC01000005">
    <property type="protein sequence ID" value="SVN63778.1"/>
    <property type="molecule type" value="Genomic_DNA"/>
</dbReference>
<dbReference type="EMBL" id="QRCF01000005">
    <property type="protein sequence ID" value="RDT94747.1"/>
    <property type="molecule type" value="Genomic_DNA"/>
</dbReference>
<accession>A0A0J2GR26</accession>
<accession>A0A4V0GSK0</accession>
<evidence type="ECO:0000313" key="12">
    <source>
        <dbReference type="EMBL" id="SVN63778.1"/>
    </source>
</evidence>
<dbReference type="Proteomes" id="UP000254103">
    <property type="component" value="Unassembled WGS sequence"/>
</dbReference>
<dbReference type="Proteomes" id="UP000283322">
    <property type="component" value="Unassembled WGS sequence"/>
</dbReference>
<evidence type="ECO:0000313" key="26">
    <source>
        <dbReference type="Proteomes" id="UP000258798"/>
    </source>
</evidence>
<evidence type="ECO:0000313" key="7">
    <source>
        <dbReference type="EMBL" id="SQC44607.1"/>
    </source>
</evidence>
<evidence type="ECO:0000313" key="34">
    <source>
        <dbReference type="Proteomes" id="UP000376235"/>
    </source>
</evidence>
<evidence type="ECO:0000313" key="10">
    <source>
        <dbReference type="EMBL" id="STT93726.1"/>
    </source>
</evidence>
<evidence type="ECO:0000313" key="14">
    <source>
        <dbReference type="EMBL" id="SWT06569.1"/>
    </source>
</evidence>
<dbReference type="Proteomes" id="UP000269921">
    <property type="component" value="Unassembled WGS sequence"/>
</dbReference>
<evidence type="ECO:0000313" key="15">
    <source>
        <dbReference type="EMBL" id="TDK00200.1"/>
    </source>
</evidence>
<evidence type="ECO:0000313" key="2">
    <source>
        <dbReference type="EMBL" id="RDT94747.1"/>
    </source>
</evidence>
<evidence type="ECO:0000313" key="20">
    <source>
        <dbReference type="Proteomes" id="UP000250675"/>
    </source>
</evidence>
<dbReference type="EMBL" id="CAAHCC010000002">
    <property type="protein sequence ID" value="VGK76075.1"/>
    <property type="molecule type" value="Genomic_DNA"/>
</dbReference>
<evidence type="ECO:0000313" key="33">
    <source>
        <dbReference type="Proteomes" id="UP000294951"/>
    </source>
</evidence>
<dbReference type="EMBL" id="UJHH01000006">
    <property type="protein sequence ID" value="SWF71179.1"/>
    <property type="molecule type" value="Genomic_DNA"/>
</dbReference>
<dbReference type="EMBL" id="UASO01000003">
    <property type="protein sequence ID" value="SQC11892.1"/>
    <property type="molecule type" value="Genomic_DNA"/>
</dbReference>
<evidence type="ECO:0000313" key="11">
    <source>
        <dbReference type="EMBL" id="STV52426.1"/>
    </source>
</evidence>
<evidence type="ECO:0000313" key="24">
    <source>
        <dbReference type="Proteomes" id="UP000255099"/>
    </source>
</evidence>
<dbReference type="Proteomes" id="UP000077826">
    <property type="component" value="Unassembled WGS sequence"/>
</dbReference>
<dbReference type="EMBL" id="SMTN01000011">
    <property type="protein sequence ID" value="TDK00200.1"/>
    <property type="molecule type" value="Genomic_DNA"/>
</dbReference>
<evidence type="ECO:0000313" key="29">
    <source>
        <dbReference type="Proteomes" id="UP000269921"/>
    </source>
</evidence>
<organism evidence="18 34">
    <name type="scientific">Klebsiella pneumoniae</name>
    <dbReference type="NCBI Taxonomy" id="573"/>
    <lineage>
        <taxon>Bacteria</taxon>
        <taxon>Pseudomonadati</taxon>
        <taxon>Pseudomonadota</taxon>
        <taxon>Gammaproteobacteria</taxon>
        <taxon>Enterobacterales</taxon>
        <taxon>Enterobacteriaceae</taxon>
        <taxon>Klebsiella/Raoultella group</taxon>
        <taxon>Klebsiella</taxon>
        <taxon>Klebsiella pneumoniae complex</taxon>
    </lineage>
</organism>
<dbReference type="EMBL" id="UJRG01000001">
    <property type="protein sequence ID" value="SWT06569.1"/>
    <property type="molecule type" value="Genomic_DNA"/>
</dbReference>
<evidence type="ECO:0000313" key="21">
    <source>
        <dbReference type="Proteomes" id="UP000251721"/>
    </source>
</evidence>
<evidence type="ECO:0000256" key="1">
    <source>
        <dbReference type="SAM" id="SignalP"/>
    </source>
</evidence>
<dbReference type="EMBL" id="RDAM01000001">
    <property type="protein sequence ID" value="RRF05374.1"/>
    <property type="molecule type" value="Genomic_DNA"/>
</dbReference>
<evidence type="ECO:0000313" key="30">
    <source>
        <dbReference type="Proteomes" id="UP000275975"/>
    </source>
</evidence>
<feature type="signal peptide" evidence="1">
    <location>
        <begin position="1"/>
        <end position="30"/>
    </location>
</feature>
<dbReference type="Proteomes" id="UP000255239">
    <property type="component" value="Unassembled WGS sequence"/>
</dbReference>
<evidence type="ECO:0000313" key="28">
    <source>
        <dbReference type="Proteomes" id="UP000259364"/>
    </source>
</evidence>
<dbReference type="EMBL" id="UGLH01000005">
    <property type="protein sequence ID" value="STT79887.1"/>
    <property type="molecule type" value="Genomic_DNA"/>
</dbReference>
<evidence type="ECO:0000313" key="16">
    <source>
        <dbReference type="EMBL" id="VCV80556.1"/>
    </source>
</evidence>
<dbReference type="EMBL" id="UGLB01000003">
    <property type="protein sequence ID" value="STT47924.1"/>
    <property type="molecule type" value="Genomic_DNA"/>
</dbReference>
<reference evidence="15 33" key="7">
    <citation type="submission" date="2019-03" db="EMBL/GenBank/DDBJ databases">
        <title>Multidrug-Resistant Klebsiella pneumoniae Clinical Bloodstream Isolates in Shanghai, China.</title>
        <authorList>
            <person name="Wang S."/>
        </authorList>
    </citation>
    <scope>NUCLEOTIDE SEQUENCE [LARGE SCALE GENOMIC DNA]</scope>
    <source>
        <strain evidence="15 33">RJ1071</strain>
    </source>
</reference>
<dbReference type="EMBL" id="UGLJ01000002">
    <property type="protein sequence ID" value="STT93726.1"/>
    <property type="molecule type" value="Genomic_DNA"/>
</dbReference>
<feature type="chain" id="PRO_5044366640" description="Secreted protein" evidence="1">
    <location>
        <begin position="31"/>
        <end position="63"/>
    </location>
</feature>
<dbReference type="EMBL" id="MPYG04000062">
    <property type="protein sequence ID" value="ROH00045.1"/>
    <property type="molecule type" value="Genomic_DNA"/>
</dbReference>
<evidence type="ECO:0000313" key="9">
    <source>
        <dbReference type="EMBL" id="STT79887.1"/>
    </source>
</evidence>
<evidence type="ECO:0000313" key="17">
    <source>
        <dbReference type="EMBL" id="VGD22885.1"/>
    </source>
</evidence>
<dbReference type="Proteomes" id="UP000254657">
    <property type="component" value="Unassembled WGS sequence"/>
</dbReference>
<dbReference type="Proteomes" id="UP000275975">
    <property type="component" value="Unassembled WGS sequence"/>
</dbReference>
<dbReference type="Proteomes" id="UP000254340">
    <property type="component" value="Unassembled WGS sequence"/>
</dbReference>
<proteinExistence type="predicted"/>
<name>A0A0J2GR26_KLEPN</name>
<reference evidence="4" key="4">
    <citation type="submission" date="2018-10" db="EMBL/GenBank/DDBJ databases">
        <authorList>
            <person name="Fan Y."/>
            <person name="Timp W."/>
            <person name="Bergman Y."/>
            <person name="Tamma P."/>
            <person name="Simner P."/>
        </authorList>
    </citation>
    <scope>NUCLEOTIDE SEQUENCE</scope>
    <source>
        <strain evidence="4">KLPN_104</strain>
    </source>
</reference>
<dbReference type="Proteomes" id="UP000250675">
    <property type="component" value="Unassembled WGS sequence"/>
</dbReference>
<dbReference type="EMBL" id="CAAGWG010000012">
    <property type="protein sequence ID" value="VGD22885.1"/>
    <property type="molecule type" value="Genomic_DNA"/>
</dbReference>
<keyword evidence="1" id="KW-0732">Signal</keyword>
<dbReference type="Proteomes" id="UP000255099">
    <property type="component" value="Unassembled WGS sequence"/>
</dbReference>
<evidence type="ECO:0000313" key="19">
    <source>
        <dbReference type="Proteomes" id="UP000077826"/>
    </source>
</evidence>
<evidence type="ECO:0000313" key="27">
    <source>
        <dbReference type="Proteomes" id="UP000258905"/>
    </source>
</evidence>
<evidence type="ECO:0000313" key="32">
    <source>
        <dbReference type="Proteomes" id="UP000294876"/>
    </source>
</evidence>
<dbReference type="Proteomes" id="UP000258798">
    <property type="component" value="Unassembled WGS sequence"/>
</dbReference>
<evidence type="ECO:0000313" key="4">
    <source>
        <dbReference type="EMBL" id="RRF05374.1"/>
    </source>
</evidence>
<evidence type="ECO:0000313" key="18">
    <source>
        <dbReference type="EMBL" id="VGK76075.1"/>
    </source>
</evidence>
<dbReference type="Proteomes" id="UP000259364">
    <property type="component" value="Unassembled WGS sequence"/>
</dbReference>
<dbReference type="EMBL" id="FLDK01000012">
    <property type="protein sequence ID" value="SAT62253.1"/>
    <property type="molecule type" value="Genomic_DNA"/>
</dbReference>
<reference evidence="4 30" key="6">
    <citation type="journal article" date="2019" name="Antimicrob. Agents Chemother.">
        <title>Applying Rapid Whole Genome Sequencing to Predict Phenotypic Antimicrobial Susceptibility Testing Results Among Carbapenem-Resistant Klebsiella pneumoniae Clinical Isolates.</title>
        <authorList>
            <person name="Tamma P.D."/>
            <person name="Fan Y."/>
            <person name="Bergman Y."/>
            <person name="Pertea G."/>
            <person name="Kazmi A."/>
            <person name="Lewis S."/>
            <person name="Carroll K.C."/>
            <person name="Schatz M.C."/>
            <person name="Timp W."/>
            <person name="Simner P.J."/>
        </authorList>
    </citation>
    <scope>NUCLEOTIDE SEQUENCE [LARGE SCALE GENOMIC DNA]</scope>
    <source>
        <strain evidence="4 30">KLPN_104</strain>
    </source>
</reference>
<accession>A0A1L5CT42</accession>
<dbReference type="Proteomes" id="UP000251721">
    <property type="component" value="Unassembled WGS sequence"/>
</dbReference>
<dbReference type="Proteomes" id="UP000376235">
    <property type="component" value="Unassembled WGS sequence"/>
</dbReference>
<evidence type="ECO:0000313" key="23">
    <source>
        <dbReference type="Proteomes" id="UP000254340"/>
    </source>
</evidence>
<evidence type="ECO:0000313" key="25">
    <source>
        <dbReference type="Proteomes" id="UP000255239"/>
    </source>
</evidence>
<evidence type="ECO:0000313" key="31">
    <source>
        <dbReference type="Proteomes" id="UP000283322"/>
    </source>
</evidence>
<evidence type="ECO:0000313" key="6">
    <source>
        <dbReference type="EMBL" id="SQC11892.1"/>
    </source>
</evidence>
<evidence type="ECO:0000313" key="5">
    <source>
        <dbReference type="EMBL" id="SAT62253.1"/>
    </source>
</evidence>
<reference evidence="3 31" key="5">
    <citation type="submission" date="2018-10" db="EMBL/GenBank/DDBJ databases">
        <authorList>
            <person name="Vanduin D."/>
            <person name="Fouts D."/>
            <person name="Wright M."/>
            <person name="Sutton G."/>
            <person name="Nguyen K."/>
            <person name="Kreiswirth B."/>
            <person name="Chen L."/>
            <person name="Rojas L."/>
            <person name="Hujer A."/>
            <person name="Hujer K."/>
            <person name="Bonomo R."/>
            <person name="Adams M."/>
        </authorList>
    </citation>
    <scope>NUCLEOTIDE SEQUENCE [LARGE SCALE GENOMIC DNA]</scope>
    <source>
        <strain evidence="3 31">CRK0165</strain>
    </source>
</reference>
<gene>
    <name evidence="16" type="ORF">BANRA_04619</name>
    <name evidence="3" type="ORF">BL124_00008485</name>
    <name evidence="2" type="ORF">DW286_06555</name>
    <name evidence="15" type="ORF">E1814_13905</name>
    <name evidence="4" type="ORF">EAO17_03645</name>
    <name evidence="11" type="ORF">NCTC11679_01988</name>
    <name evidence="7" type="ORF">NCTC13465_03126</name>
    <name evidence="9" type="ORF">NCTC5047_02312</name>
    <name evidence="10" type="ORF">NCTC5052_02129</name>
    <name evidence="8" type="ORF">NCTC9637_02857</name>
    <name evidence="6" type="ORF">NCTC9645_00740</name>
    <name evidence="17" type="ORF">SAMEA104567804_03601</name>
    <name evidence="5" type="ORF">SAMEA2273558_04527</name>
    <name evidence="12" type="ORF">SAMEA3649591_01881</name>
    <name evidence="13" type="ORF">SAMEA3720909_01873</name>
    <name evidence="14" type="ORF">SAMEA3729652_00779</name>
    <name evidence="18" type="ORF">SAMEA4873632_01323</name>
</gene>
<reference evidence="2" key="2">
    <citation type="submission" date="2018-07" db="EMBL/GenBank/DDBJ databases">
        <title>Draft genome sequence of Klebsiella pneumoniae K293.</title>
        <authorList>
            <person name="He F."/>
        </authorList>
    </citation>
    <scope>NUCLEOTIDE SEQUENCE</scope>
    <source>
        <strain evidence="2">K293</strain>
    </source>
</reference>
<protein>
    <recommendedName>
        <fullName evidence="35">Secreted protein</fullName>
    </recommendedName>
</protein>
<reference evidence="32 34" key="8">
    <citation type="submission" date="2019-03" db="EMBL/GenBank/DDBJ databases">
        <authorList>
            <consortium name="Pathogen Informatics"/>
        </authorList>
    </citation>
    <scope>NUCLEOTIDE SEQUENCE [LARGE SCALE GENOMIC DNA]</scope>
    <source>
        <strain evidence="17 32">5012STDY7312589</strain>
        <strain evidence="18 34">5012STDY7626430</strain>
        <strain evidence="12 27">EuSCAPE_GR003</strain>
        <strain evidence="14 26">EuSCAPE_TR125</strain>
        <strain evidence="13 28">EuSCAPE_UK014</strain>
        <strain evidence="19">k480</strain>
        <strain evidence="5">K480</strain>
    </source>
</reference>
<evidence type="ECO:0008006" key="35">
    <source>
        <dbReference type="Google" id="ProtNLM"/>
    </source>
</evidence>
<dbReference type="AlphaFoldDB" id="A0A0J2GR26"/>
<evidence type="ECO:0000313" key="3">
    <source>
        <dbReference type="EMBL" id="ROH00045.1"/>
    </source>
</evidence>
<evidence type="ECO:0000313" key="8">
    <source>
        <dbReference type="EMBL" id="STT47924.1"/>
    </source>
</evidence>
<sequence length="63" mass="6951">MLARQLTCTPGLFRCRFFLFSALVYGSTVATSPSTGCDLCVNELCMLKTVCYNGTSRGQRVFD</sequence>
<evidence type="ECO:0000313" key="22">
    <source>
        <dbReference type="Proteomes" id="UP000254103"/>
    </source>
</evidence>
<dbReference type="Proteomes" id="UP000258905">
    <property type="component" value="Unassembled WGS sequence"/>
</dbReference>
<reference evidence="20 21" key="1">
    <citation type="submission" date="2018-06" db="EMBL/GenBank/DDBJ databases">
        <authorList>
            <consortium name="Pathogen Informatics"/>
            <person name="Doyle S."/>
        </authorList>
    </citation>
    <scope>NUCLEOTIDE SEQUENCE [LARGE SCALE GENOMIC DNA]</scope>
    <source>
        <strain evidence="11 25">NCTC11679</strain>
        <strain evidence="7 21">NCTC13465</strain>
        <strain evidence="9 23">NCTC5047</strain>
        <strain evidence="10 22">NCTC5052</strain>
        <strain evidence="8 24">NCTC9637</strain>
        <strain evidence="6 20">NCTC9645</strain>
    </source>
</reference>
<dbReference type="Proteomes" id="UP000294951">
    <property type="component" value="Unassembled WGS sequence"/>
</dbReference>